<reference evidence="1" key="1">
    <citation type="submission" date="2022-08" db="EMBL/GenBank/DDBJ databases">
        <title>Genome Sequence of Pycnoporus sanguineus.</title>
        <authorList>
            <person name="Buettner E."/>
        </authorList>
    </citation>
    <scope>NUCLEOTIDE SEQUENCE</scope>
    <source>
        <strain evidence="1">CG-C14</strain>
    </source>
</reference>
<evidence type="ECO:0000313" key="2">
    <source>
        <dbReference type="Proteomes" id="UP001144978"/>
    </source>
</evidence>
<accession>A0ACC1Q914</accession>
<comment type="caution">
    <text evidence="1">The sequence shown here is derived from an EMBL/GenBank/DDBJ whole genome shotgun (WGS) entry which is preliminary data.</text>
</comment>
<name>A0ACC1Q914_9APHY</name>
<gene>
    <name evidence="1" type="ORF">NUW54_g491</name>
</gene>
<proteinExistence type="predicted"/>
<protein>
    <submittedName>
        <fullName evidence="1">Uncharacterized protein</fullName>
    </submittedName>
</protein>
<evidence type="ECO:0000313" key="1">
    <source>
        <dbReference type="EMBL" id="KAJ3017841.1"/>
    </source>
</evidence>
<dbReference type="Proteomes" id="UP001144978">
    <property type="component" value="Unassembled WGS sequence"/>
</dbReference>
<organism evidence="1 2">
    <name type="scientific">Trametes sanguinea</name>
    <dbReference type="NCBI Taxonomy" id="158606"/>
    <lineage>
        <taxon>Eukaryota</taxon>
        <taxon>Fungi</taxon>
        <taxon>Dikarya</taxon>
        <taxon>Basidiomycota</taxon>
        <taxon>Agaricomycotina</taxon>
        <taxon>Agaricomycetes</taxon>
        <taxon>Polyporales</taxon>
        <taxon>Polyporaceae</taxon>
        <taxon>Trametes</taxon>
    </lineage>
</organism>
<keyword evidence="2" id="KW-1185">Reference proteome</keyword>
<dbReference type="EMBL" id="JANSHE010000063">
    <property type="protein sequence ID" value="KAJ3017841.1"/>
    <property type="molecule type" value="Genomic_DNA"/>
</dbReference>
<sequence length="309" mass="34692">MMLTSKSPSIFRVRLNDSATNHSQVIDHRFQLTVLTQAISGDSNVAIVLCRVSRRVREWVLPTIYHTVILPTSVKIRAFVEGLLVSADNSRRMSIDPTSTFVRRVWIGPTSCRQEGDLFFASKAWPLEDLRLILEQCIRLQDLAMINVYPPLWPRFTIPSTVSTIVLGPIHSRVQLLPDLPSSSDLAKITYTVSLDANDQAKWTLRHIALSSILLGHYRFYPVISRALPHSSGESIVPWSETAYFDLVCRAGSLDAAGRILDGQWESCVSKDRRPPLQDLRKRGSKDDIGILYKGWQMGYGCEVGLNGS</sequence>